<dbReference type="Proteomes" id="UP001385892">
    <property type="component" value="Unassembled WGS sequence"/>
</dbReference>
<reference evidence="1 2" key="1">
    <citation type="submission" date="2024-03" db="EMBL/GenBank/DDBJ databases">
        <title>Novel species of the genus Variovorax.</title>
        <authorList>
            <person name="Liu Q."/>
            <person name="Xin Y.-H."/>
        </authorList>
    </citation>
    <scope>NUCLEOTIDE SEQUENCE [LARGE SCALE GENOMIC DNA]</scope>
    <source>
        <strain evidence="1 2">KACC 18900</strain>
    </source>
</reference>
<gene>
    <name evidence="1" type="ORF">WKW82_27715</name>
</gene>
<proteinExistence type="predicted"/>
<protein>
    <recommendedName>
        <fullName evidence="3">Tetratricopeptide repeat protein</fullName>
    </recommendedName>
</protein>
<dbReference type="Gene3D" id="1.25.40.10">
    <property type="entry name" value="Tetratricopeptide repeat domain"/>
    <property type="match status" value="1"/>
</dbReference>
<dbReference type="RefSeq" id="WP_340345801.1">
    <property type="nucleotide sequence ID" value="NZ_JBBKZT010000015.1"/>
</dbReference>
<name>A0ABU8WSD9_9BURK</name>
<dbReference type="InterPro" id="IPR011990">
    <property type="entry name" value="TPR-like_helical_dom_sf"/>
</dbReference>
<evidence type="ECO:0000313" key="1">
    <source>
        <dbReference type="EMBL" id="MEJ8850455.1"/>
    </source>
</evidence>
<dbReference type="SUPFAM" id="SSF48452">
    <property type="entry name" value="TPR-like"/>
    <property type="match status" value="1"/>
</dbReference>
<evidence type="ECO:0008006" key="3">
    <source>
        <dbReference type="Google" id="ProtNLM"/>
    </source>
</evidence>
<sequence>MTSNFLQKIAEYFCVSDIPGATIPSTSLSKILESMYLGQPLSSVSLKYLAGKDLLDLHRFATAQINYEEFVAAAQSAKQTRERVAVEKQRAAEAARSAREAEWEAENGRRLEAAKAAREALENDPKYIAKMKSRALRAKYGMHFIDQRAYPRLMAILEKVDSGRRMAEDDYIWLTTVAQEHFTAALESAFHQLEAEFFAEKFKRTGDPWNAVNASGHYRRCGQSEDALELLDAIGAHPVKHPKLQSAVCTTRGGAMRDLGRLDEARQLGEEGHEYRPGDFRPCTLLGAVHMELGNFDDARTWYAKGEVRGATQKSIDSELKRIFQRADKVKRDAIRAFLLREDPQRFAWVLARKQ</sequence>
<evidence type="ECO:0000313" key="2">
    <source>
        <dbReference type="Proteomes" id="UP001385892"/>
    </source>
</evidence>
<organism evidence="1 2">
    <name type="scientific">Variovorax rhizosphaerae</name>
    <dbReference type="NCBI Taxonomy" id="1836200"/>
    <lineage>
        <taxon>Bacteria</taxon>
        <taxon>Pseudomonadati</taxon>
        <taxon>Pseudomonadota</taxon>
        <taxon>Betaproteobacteria</taxon>
        <taxon>Burkholderiales</taxon>
        <taxon>Comamonadaceae</taxon>
        <taxon>Variovorax</taxon>
    </lineage>
</organism>
<keyword evidence="2" id="KW-1185">Reference proteome</keyword>
<accession>A0ABU8WSD9</accession>
<comment type="caution">
    <text evidence="1">The sequence shown here is derived from an EMBL/GenBank/DDBJ whole genome shotgun (WGS) entry which is preliminary data.</text>
</comment>
<dbReference type="EMBL" id="JBBKZT010000015">
    <property type="protein sequence ID" value="MEJ8850455.1"/>
    <property type="molecule type" value="Genomic_DNA"/>
</dbReference>